<dbReference type="EMBL" id="CP016616">
    <property type="protein sequence ID" value="ANY77584.1"/>
    <property type="molecule type" value="Genomic_DNA"/>
</dbReference>
<dbReference type="KEGG" id="moc:BB934_04500"/>
<evidence type="ECO:0000313" key="1">
    <source>
        <dbReference type="EMBL" id="ANY77584.1"/>
    </source>
</evidence>
<dbReference type="InterPro" id="IPR053745">
    <property type="entry name" value="Viral_Tail_Comp_sf"/>
</dbReference>
<dbReference type="OrthoDB" id="7630456at2"/>
<organism evidence="1">
    <name type="scientific">Microvirga ossetica</name>
    <dbReference type="NCBI Taxonomy" id="1882682"/>
    <lineage>
        <taxon>Bacteria</taxon>
        <taxon>Pseudomonadati</taxon>
        <taxon>Pseudomonadota</taxon>
        <taxon>Alphaproteobacteria</taxon>
        <taxon>Hyphomicrobiales</taxon>
        <taxon>Methylobacteriaceae</taxon>
        <taxon>Microvirga</taxon>
    </lineage>
</organism>
<gene>
    <name evidence="1" type="ORF">BB934_04500</name>
</gene>
<proteinExistence type="predicted"/>
<sequence length="136" mass="14621">MTSPVLALRRAILDAASADADLRALMGGSLRLYHEPPRAAEPVYALLGDVSASDWSTDLDRGHEQSLSLVVWSEKGGARTALAVAERFAALLDDAPLFLEGHRLVNLRVTALSSARDKDTQLTRVTLSLRAVTEVA</sequence>
<protein>
    <recommendedName>
        <fullName evidence="2">DUF3168 domain-containing protein</fullName>
    </recommendedName>
</protein>
<evidence type="ECO:0008006" key="2">
    <source>
        <dbReference type="Google" id="ProtNLM"/>
    </source>
</evidence>
<reference evidence="1" key="1">
    <citation type="submission" date="2016-07" db="EMBL/GenBank/DDBJ databases">
        <title>Microvirga ossetica sp. nov. a new species of rhizobia isolated from root nodules of the legume species Vicia alpestris Steven originated from North Ossetia region in the Caucasus.</title>
        <authorList>
            <person name="Safronova V.I."/>
            <person name="Kuznetsova I.G."/>
            <person name="Sazanova A.L."/>
            <person name="Belimov A."/>
            <person name="Andronov E."/>
            <person name="Osledkin Y.S."/>
            <person name="Onishchuk O.P."/>
            <person name="Kurchak O.N."/>
            <person name="Shaposhnikov A.I."/>
            <person name="Willems A."/>
            <person name="Tikhonovich I.A."/>
        </authorList>
    </citation>
    <scope>NUCLEOTIDE SEQUENCE [LARGE SCALE GENOMIC DNA]</scope>
    <source>
        <strain evidence="1">V5/3M</strain>
    </source>
</reference>
<dbReference type="Pfam" id="PF11367">
    <property type="entry name" value="Tail_completion_gp17"/>
    <property type="match status" value="1"/>
</dbReference>
<name>A0A1B2EC67_9HYPH</name>
<dbReference type="InterPro" id="IPR021508">
    <property type="entry name" value="Gp17-like"/>
</dbReference>
<dbReference type="Gene3D" id="3.30.2000.30">
    <property type="match status" value="1"/>
</dbReference>
<dbReference type="RefSeq" id="WP_099508569.1">
    <property type="nucleotide sequence ID" value="NZ_CP016616.1"/>
</dbReference>
<accession>A0A1B2EC67</accession>
<dbReference type="AlphaFoldDB" id="A0A1B2EC67"/>